<dbReference type="InterPro" id="IPR019660">
    <property type="entry name" value="Put_sensory_transdc_reg_YbjN"/>
</dbReference>
<dbReference type="OrthoDB" id="8719709at2"/>
<evidence type="ECO:0000256" key="1">
    <source>
        <dbReference type="SAM" id="MobiDB-lite"/>
    </source>
</evidence>
<feature type="region of interest" description="Disordered" evidence="1">
    <location>
        <begin position="1"/>
        <end position="31"/>
    </location>
</feature>
<dbReference type="Pfam" id="PF10722">
    <property type="entry name" value="YbjN"/>
    <property type="match status" value="1"/>
</dbReference>
<evidence type="ECO:0000313" key="2">
    <source>
        <dbReference type="EMBL" id="PLP98490.1"/>
    </source>
</evidence>
<comment type="caution">
    <text evidence="2">The sequence shown here is derived from an EMBL/GenBank/DDBJ whole genome shotgun (WGS) entry which is preliminary data.</text>
</comment>
<name>A0A2N5C8F6_9BURK</name>
<proteinExistence type="predicted"/>
<accession>A0A2N5C8F6</accession>
<protein>
    <recommendedName>
        <fullName evidence="4">YbjN domain-containing protein</fullName>
    </recommendedName>
</protein>
<evidence type="ECO:0008006" key="4">
    <source>
        <dbReference type="Google" id="ProtNLM"/>
    </source>
</evidence>
<gene>
    <name evidence="2" type="ORF">CYJ10_21640</name>
</gene>
<dbReference type="Proteomes" id="UP000234341">
    <property type="component" value="Unassembled WGS sequence"/>
</dbReference>
<evidence type="ECO:0000313" key="3">
    <source>
        <dbReference type="Proteomes" id="UP000234341"/>
    </source>
</evidence>
<dbReference type="RefSeq" id="WP_101683505.1">
    <property type="nucleotide sequence ID" value="NZ_PJRP01000011.1"/>
</dbReference>
<dbReference type="AlphaFoldDB" id="A0A2N5C8F6"/>
<sequence length="209" mass="22178">MTESTTFDAAQEATVVPEAASAPNPAPVADGATPTLLTHVTADQVADAIRHAGCAVNLVQEDGSARLHSASHGVGFQVLWGNRVSDGQFLDFTLSCPLRVEGGQFPDALLNEWHRSRRFARIASHGDFLVLEMDVMVTGGVTEAYLSVAMQVWIQMMGQFFLHLRNYRPSTPEDMPGDAGVDDAAGVEAAEGVEAVEAAEVIEAGATRA</sequence>
<reference evidence="2 3" key="1">
    <citation type="submission" date="2017-12" db="EMBL/GenBank/DDBJ databases">
        <title>Genome sequence of the active heterotrophic nitrifier-denitrifier, Cupriavidus pauculus UM1.</title>
        <authorList>
            <person name="Putonti C."/>
            <person name="Castignetti D."/>
        </authorList>
    </citation>
    <scope>NUCLEOTIDE SEQUENCE [LARGE SCALE GENOMIC DNA]</scope>
    <source>
        <strain evidence="2 3">UM1</strain>
    </source>
</reference>
<organism evidence="2 3">
    <name type="scientific">Cupriavidus pauculus</name>
    <dbReference type="NCBI Taxonomy" id="82633"/>
    <lineage>
        <taxon>Bacteria</taxon>
        <taxon>Pseudomonadati</taxon>
        <taxon>Pseudomonadota</taxon>
        <taxon>Betaproteobacteria</taxon>
        <taxon>Burkholderiales</taxon>
        <taxon>Burkholderiaceae</taxon>
        <taxon>Cupriavidus</taxon>
    </lineage>
</organism>
<dbReference type="EMBL" id="PJRP01000011">
    <property type="protein sequence ID" value="PLP98490.1"/>
    <property type="molecule type" value="Genomic_DNA"/>
</dbReference>